<name>A0A146JYP4_9EUKA</name>
<evidence type="ECO:0000313" key="1">
    <source>
        <dbReference type="EMBL" id="JAP88634.1"/>
    </source>
</evidence>
<dbReference type="EMBL" id="GDID01007972">
    <property type="protein sequence ID" value="JAP88634.1"/>
    <property type="molecule type" value="Transcribed_RNA"/>
</dbReference>
<feature type="non-terminal residue" evidence="1">
    <location>
        <position position="1"/>
    </location>
</feature>
<dbReference type="AlphaFoldDB" id="A0A146JYP4"/>
<gene>
    <name evidence="1" type="ORF">TPC1_31871</name>
</gene>
<feature type="non-terminal residue" evidence="1">
    <location>
        <position position="302"/>
    </location>
</feature>
<sequence length="302" mass="35730">AKAKACEIKLKKQTVKKLLVLKFQTSLFRFQIQKCRTQSQFNLFKIDLNYLNQTTLRVQKIKILLSTSQILTQKQIYQKRQKLTNSLNSKQNSLFEEKTIIQNDKNLLITQKLRLQKLFCVKLIFLKFWGLKLKLLLKHNNEKTQIGNTVLLNESLLVSPLRFNLPKINFNPLQFNDFDSKCSLQSCSKLNSQSMMQQLLETELSLTKKLIKKQKCLALTVRKLNCQIQTSKLIKIIEQKKNVIFRYEIQRLTQKASLYKKTKEDFKSKMLKIYKQKLLFSYFSRKLTAKIQLNVLTLIRQQ</sequence>
<accession>A0A146JYP4</accession>
<reference evidence="1" key="1">
    <citation type="submission" date="2015-07" db="EMBL/GenBank/DDBJ databases">
        <title>Adaptation to a free-living lifestyle via gene acquisitions in the diplomonad Trepomonas sp. PC1.</title>
        <authorList>
            <person name="Xu F."/>
            <person name="Jerlstrom-Hultqvist J."/>
            <person name="Kolisko M."/>
            <person name="Simpson A.G.B."/>
            <person name="Roger A.J."/>
            <person name="Svard S.G."/>
            <person name="Andersson J.O."/>
        </authorList>
    </citation>
    <scope>NUCLEOTIDE SEQUENCE</scope>
    <source>
        <strain evidence="1">PC1</strain>
    </source>
</reference>
<protein>
    <submittedName>
        <fullName evidence="1">Uncharacterized protein</fullName>
    </submittedName>
</protein>
<proteinExistence type="predicted"/>
<organism evidence="1">
    <name type="scientific">Trepomonas sp. PC1</name>
    <dbReference type="NCBI Taxonomy" id="1076344"/>
    <lineage>
        <taxon>Eukaryota</taxon>
        <taxon>Metamonada</taxon>
        <taxon>Diplomonadida</taxon>
        <taxon>Hexamitidae</taxon>
        <taxon>Hexamitinae</taxon>
        <taxon>Trepomonas</taxon>
    </lineage>
</organism>